<reference evidence="3 4" key="1">
    <citation type="journal article" date="2015" name="Genome Biol.">
        <title>Comparative genomics of Steinernema reveals deeply conserved gene regulatory networks.</title>
        <authorList>
            <person name="Dillman A.R."/>
            <person name="Macchietto M."/>
            <person name="Porter C.F."/>
            <person name="Rogers A."/>
            <person name="Williams B."/>
            <person name="Antoshechkin I."/>
            <person name="Lee M.M."/>
            <person name="Goodwin Z."/>
            <person name="Lu X."/>
            <person name="Lewis E.E."/>
            <person name="Goodrich-Blair H."/>
            <person name="Stock S.P."/>
            <person name="Adams B.J."/>
            <person name="Sternberg P.W."/>
            <person name="Mortazavi A."/>
        </authorList>
    </citation>
    <scope>NUCLEOTIDE SEQUENCE [LARGE SCALE GENOMIC DNA]</scope>
    <source>
        <strain evidence="3 4">ALL</strain>
    </source>
</reference>
<dbReference type="EMBL" id="AZBU02000003">
    <property type="protein sequence ID" value="TKR88111.1"/>
    <property type="molecule type" value="Genomic_DNA"/>
</dbReference>
<dbReference type="PANTHER" id="PTHR47248:SF7">
    <property type="entry name" value="BPTI_KUNITZ INHIBITOR DOMAIN-CONTAINING PROTEIN"/>
    <property type="match status" value="1"/>
</dbReference>
<name>A0A4U5NXS6_STECR</name>
<feature type="domain" description="BPTI/Kunitz inhibitor" evidence="2">
    <location>
        <begin position="21"/>
        <end position="71"/>
    </location>
</feature>
<dbReference type="Gene3D" id="4.10.410.10">
    <property type="entry name" value="Pancreatic trypsin inhibitor Kunitz domain"/>
    <property type="match status" value="1"/>
</dbReference>
<feature type="chain" id="PRO_5020822366" description="BPTI/Kunitz inhibitor domain-containing protein" evidence="1">
    <location>
        <begin position="19"/>
        <end position="186"/>
    </location>
</feature>
<dbReference type="Proteomes" id="UP000298663">
    <property type="component" value="Unassembled WGS sequence"/>
</dbReference>
<evidence type="ECO:0000256" key="1">
    <source>
        <dbReference type="SAM" id="SignalP"/>
    </source>
</evidence>
<sequence>MFFIIPAIVLIFLGSTFGHSCDDPQDSGLGNQSYEKFFYDPVWNACFAFKYKGSRGNENRFGSRAECEGTCMPMDGPVCNGPGKSYVDPTPKSYPSLPSGNCKDAICPNNYTCTQGFGVVLCCLTENFNASNQAYDHKCPNGAKAGGVTTEYFMATFAKTCDDLICDKGYKCQQVNKYFAKCCQSK</sequence>
<accession>A0A4U5NXS6</accession>
<dbReference type="SUPFAM" id="SSF57362">
    <property type="entry name" value="BPTI-like"/>
    <property type="match status" value="1"/>
</dbReference>
<dbReference type="OrthoDB" id="4473401at2759"/>
<protein>
    <recommendedName>
        <fullName evidence="2">BPTI/Kunitz inhibitor domain-containing protein</fullName>
    </recommendedName>
</protein>
<dbReference type="AlphaFoldDB" id="A0A4U5NXS6"/>
<dbReference type="GO" id="GO:0004867">
    <property type="term" value="F:serine-type endopeptidase inhibitor activity"/>
    <property type="evidence" value="ECO:0007669"/>
    <property type="project" value="InterPro"/>
</dbReference>
<dbReference type="InterPro" id="IPR002223">
    <property type="entry name" value="Kunitz_BPTI"/>
</dbReference>
<dbReference type="InterPro" id="IPR052861">
    <property type="entry name" value="BPTI/Kunitz_domain"/>
</dbReference>
<evidence type="ECO:0000313" key="3">
    <source>
        <dbReference type="EMBL" id="TKR88111.1"/>
    </source>
</evidence>
<feature type="signal peptide" evidence="1">
    <location>
        <begin position="1"/>
        <end position="18"/>
    </location>
</feature>
<proteinExistence type="predicted"/>
<keyword evidence="1" id="KW-0732">Signal</keyword>
<dbReference type="CDD" id="cd22593">
    <property type="entry name" value="Kunitz_conkunitzin"/>
    <property type="match status" value="1"/>
</dbReference>
<dbReference type="SMART" id="SM00131">
    <property type="entry name" value="KU"/>
    <property type="match status" value="1"/>
</dbReference>
<gene>
    <name evidence="3" type="ORF">L596_012402</name>
</gene>
<dbReference type="InterPro" id="IPR036880">
    <property type="entry name" value="Kunitz_BPTI_sf"/>
</dbReference>
<evidence type="ECO:0000259" key="2">
    <source>
        <dbReference type="PROSITE" id="PS50279"/>
    </source>
</evidence>
<dbReference type="Pfam" id="PF00014">
    <property type="entry name" value="Kunitz_BPTI"/>
    <property type="match status" value="1"/>
</dbReference>
<organism evidence="3 4">
    <name type="scientific">Steinernema carpocapsae</name>
    <name type="common">Entomopathogenic nematode</name>
    <dbReference type="NCBI Taxonomy" id="34508"/>
    <lineage>
        <taxon>Eukaryota</taxon>
        <taxon>Metazoa</taxon>
        <taxon>Ecdysozoa</taxon>
        <taxon>Nematoda</taxon>
        <taxon>Chromadorea</taxon>
        <taxon>Rhabditida</taxon>
        <taxon>Tylenchina</taxon>
        <taxon>Panagrolaimomorpha</taxon>
        <taxon>Strongyloidoidea</taxon>
        <taxon>Steinernematidae</taxon>
        <taxon>Steinernema</taxon>
    </lineage>
</organism>
<reference evidence="3 4" key="2">
    <citation type="journal article" date="2019" name="G3 (Bethesda)">
        <title>Hybrid Assembly of the Genome of the Entomopathogenic Nematode Steinernema carpocapsae Identifies the X-Chromosome.</title>
        <authorList>
            <person name="Serra L."/>
            <person name="Macchietto M."/>
            <person name="Macias-Munoz A."/>
            <person name="McGill C.J."/>
            <person name="Rodriguez I.M."/>
            <person name="Rodriguez B."/>
            <person name="Murad R."/>
            <person name="Mortazavi A."/>
        </authorList>
    </citation>
    <scope>NUCLEOTIDE SEQUENCE [LARGE SCALE GENOMIC DNA]</scope>
    <source>
        <strain evidence="3 4">ALL</strain>
    </source>
</reference>
<keyword evidence="4" id="KW-1185">Reference proteome</keyword>
<dbReference type="PANTHER" id="PTHR47248">
    <property type="entry name" value="PROTEIN CBG06772"/>
    <property type="match status" value="1"/>
</dbReference>
<comment type="caution">
    <text evidence="3">The sequence shown here is derived from an EMBL/GenBank/DDBJ whole genome shotgun (WGS) entry which is preliminary data.</text>
</comment>
<evidence type="ECO:0000313" key="4">
    <source>
        <dbReference type="Proteomes" id="UP000298663"/>
    </source>
</evidence>
<dbReference type="PROSITE" id="PS50279">
    <property type="entry name" value="BPTI_KUNITZ_2"/>
    <property type="match status" value="1"/>
</dbReference>